<dbReference type="Pfam" id="PF13091">
    <property type="entry name" value="PLDc_2"/>
    <property type="match status" value="1"/>
</dbReference>
<dbReference type="CDD" id="cd09141">
    <property type="entry name" value="PLDc_vPLD1_2_yPLD_like_2"/>
    <property type="match status" value="1"/>
</dbReference>
<dbReference type="SMART" id="SM00155">
    <property type="entry name" value="PLDc"/>
    <property type="match status" value="2"/>
</dbReference>
<feature type="region of interest" description="Disordered" evidence="7">
    <location>
        <begin position="231"/>
        <end position="259"/>
    </location>
</feature>
<evidence type="ECO:0000259" key="8">
    <source>
        <dbReference type="PROSITE" id="PS50035"/>
    </source>
</evidence>
<evidence type="ECO:0000313" key="9">
    <source>
        <dbReference type="EMBL" id="EGC34269.1"/>
    </source>
</evidence>
<dbReference type="PANTHER" id="PTHR18896">
    <property type="entry name" value="PHOSPHOLIPASE D"/>
    <property type="match status" value="1"/>
</dbReference>
<dbReference type="SUPFAM" id="SSF56024">
    <property type="entry name" value="Phospholipase D/nuclease"/>
    <property type="match status" value="2"/>
</dbReference>
<dbReference type="FunCoup" id="F0ZP58">
    <property type="interactions" value="65"/>
</dbReference>
<dbReference type="EC" id="3.1.4.4" evidence="1"/>
<protein>
    <recommendedName>
        <fullName evidence="1">phospholipase D</fullName>
        <ecNumber evidence="1">3.1.4.4</ecNumber>
    </recommendedName>
</protein>
<feature type="compositionally biased region" description="Low complexity" evidence="7">
    <location>
        <begin position="238"/>
        <end position="247"/>
    </location>
</feature>
<dbReference type="Pfam" id="PF00614">
    <property type="entry name" value="PLDc"/>
    <property type="match status" value="1"/>
</dbReference>
<organism evidence="9 10">
    <name type="scientific">Dictyostelium purpureum</name>
    <name type="common">Slime mold</name>
    <dbReference type="NCBI Taxonomy" id="5786"/>
    <lineage>
        <taxon>Eukaryota</taxon>
        <taxon>Amoebozoa</taxon>
        <taxon>Evosea</taxon>
        <taxon>Eumycetozoa</taxon>
        <taxon>Dictyostelia</taxon>
        <taxon>Dictyosteliales</taxon>
        <taxon>Dictyosteliaceae</taxon>
        <taxon>Dictyostelium</taxon>
    </lineage>
</organism>
<reference evidence="10" key="1">
    <citation type="journal article" date="2011" name="Genome Biol.">
        <title>Comparative genomics of the social amoebae Dictyostelium discoideum and Dictyostelium purpureum.</title>
        <authorList>
            <consortium name="US DOE Joint Genome Institute (JGI-PGF)"/>
            <person name="Sucgang R."/>
            <person name="Kuo A."/>
            <person name="Tian X."/>
            <person name="Salerno W."/>
            <person name="Parikh A."/>
            <person name="Feasley C.L."/>
            <person name="Dalin E."/>
            <person name="Tu H."/>
            <person name="Huang E."/>
            <person name="Barry K."/>
            <person name="Lindquist E."/>
            <person name="Shapiro H."/>
            <person name="Bruce D."/>
            <person name="Schmutz J."/>
            <person name="Salamov A."/>
            <person name="Fey P."/>
            <person name="Gaudet P."/>
            <person name="Anjard C."/>
            <person name="Babu M.M."/>
            <person name="Basu S."/>
            <person name="Bushmanova Y."/>
            <person name="van der Wel H."/>
            <person name="Katoh-Kurasawa M."/>
            <person name="Dinh C."/>
            <person name="Coutinho P.M."/>
            <person name="Saito T."/>
            <person name="Elias M."/>
            <person name="Schaap P."/>
            <person name="Kay R.R."/>
            <person name="Henrissat B."/>
            <person name="Eichinger L."/>
            <person name="Rivero F."/>
            <person name="Putnam N.H."/>
            <person name="West C.M."/>
            <person name="Loomis W.F."/>
            <person name="Chisholm R.L."/>
            <person name="Shaulsky G."/>
            <person name="Strassmann J.E."/>
            <person name="Queller D.C."/>
            <person name="Kuspa A."/>
            <person name="Grigoriev I.V."/>
        </authorList>
    </citation>
    <scope>NUCLEOTIDE SEQUENCE [LARGE SCALE GENOMIC DNA]</scope>
    <source>
        <strain evidence="10">QSDP1</strain>
    </source>
</reference>
<dbReference type="GeneID" id="10500184"/>
<dbReference type="InterPro" id="IPR015679">
    <property type="entry name" value="PLipase_D_fam"/>
</dbReference>
<dbReference type="EMBL" id="GL871104">
    <property type="protein sequence ID" value="EGC34269.1"/>
    <property type="molecule type" value="Genomic_DNA"/>
</dbReference>
<dbReference type="GO" id="GO:0009395">
    <property type="term" value="P:phospholipid catabolic process"/>
    <property type="evidence" value="ECO:0000318"/>
    <property type="project" value="GO_Central"/>
</dbReference>
<feature type="domain" description="PLD phosphodiesterase" evidence="8">
    <location>
        <begin position="1157"/>
        <end position="1184"/>
    </location>
</feature>
<proteinExistence type="predicted"/>
<keyword evidence="4" id="KW-0442">Lipid degradation</keyword>
<sequence>MYFFTPPQKKTLKPVIDENNNNQSSHFHQINDKIPKIKPLGLETYSLEDEKYLYNISYFSKEEIKILYDLFHRINLNLEGLTENIIFQTLSFLVHLPKGIDELSDLFFNEDLVYRREVDENHRKNLKFNMNGSSKNSSPINRNINIDINIKDIDDNKIKATTTTTTTAIPRNNNIIGNNTDIPSSSATIMGANNNEEEINLNSSHNNLNNISPNQYLNSLEVNSNELSSIVNEDEHSTVSTSTTSSVIPPLSTNDKQPEEIEQQLQKEKEEMKKQLQKQLQVSQEEGKQEQHEQIVLEKQSFKQELFTINNTPILATATLSSTSTVDSVNELGQQIEDKLQLKEQLQHQLKVAQSTNNLNNFLYNYTMSSDFNVTSTMNSIGNLLNTTNTTNTSVNGDSYYGDEEEEDYENEDTQEKIESINLYKSQFSIIQDTNLWSGKTLKEDEFDYIDSSSEVLKYRMIINYLCENLFSFIRKRYNIPPGKNPSIIHIIEMISIMTRGTLKEKSELVFKICKKKSENVIYKSELLELVQSIDAVTVLNVFGLGSIGSPDEVVNNIFREGLSTVNSIQRTPNFQRSDSFYQKSMSSELPFKDTCLELKEFVKRSVSNSDIPRCFGFFDLIYLCYVKPIEDYLKSSIKYKQASGYLYYEKYLGIIKAYSLRWFEVRSGFLIGYKRLFSKPSKVICLFKTNVKIIPKEHPKHHMKLKSLFKGSLSKQIDGNKEATDFVLRRYDDTEQTFISLSSHRASNFVNAIRENSKGSYRYHSFASPQEDIHVIPYINGNHYLKGVYKALKHATSEIYIAGWWISPNLSMNRTAKKSKSPDKYRLDSLLMKKASEGVKIYVLVWDETMIAMDLGSRGVKSIFEKMHRRNIKVIRHPHLLPLYWSHHQKVVVVDQRIAFIGGLDLCFGRYDNEYYYVKDNLEINFPGADYINSCIAKPVNNLKDCLVDRNTTPRMPWHDVSIALDGKAARDVTYNFIQRWNHAKDSNRDYKSYPYLLSSLETPLIPEQPRGTCKVQIVRSVCGWSAGQVLENSIYKAYLNLINLSQHFIYIQNQFFISSVGFTQPNNQIAFAIYKRIEKAIILNQVFRVIILLPVHCEGDIYDVDTQLIIKYTSKSINGIKSELLKKFPEVDIDQYLSINSLRNWDANGDIIFTEQIYVHSKVLIVDDKIAIIGSANINDRSLNGTRDSEICAIIEDRDLVDSRVNGLPYKAAKFAHNLRCNLWEYHLGLISSPDPSISDRIKDLVIDSTYHDIWRSIANNNSKIYKDVFGNFIPETCRSISQLNRSGRVKTTEEILEKLCSINGFLINYPLDTFLVDDESPTSLYSDIITSMKLFL</sequence>
<keyword evidence="3" id="KW-0378">Hydrolase</keyword>
<dbReference type="InterPro" id="IPR025202">
    <property type="entry name" value="PLD-like_dom"/>
</dbReference>
<evidence type="ECO:0000256" key="5">
    <source>
        <dbReference type="ARBA" id="ARBA00023098"/>
    </source>
</evidence>
<dbReference type="InterPro" id="IPR001736">
    <property type="entry name" value="PLipase_D/transphosphatidylase"/>
</dbReference>
<dbReference type="PROSITE" id="PS50035">
    <property type="entry name" value="PLD"/>
    <property type="match status" value="2"/>
</dbReference>
<evidence type="ECO:0000256" key="6">
    <source>
        <dbReference type="SAM" id="Coils"/>
    </source>
</evidence>
<dbReference type="PANTHER" id="PTHR18896:SF195">
    <property type="entry name" value="PHOSPHOLIPASE D C"/>
    <property type="match status" value="1"/>
</dbReference>
<dbReference type="GO" id="GO:0004630">
    <property type="term" value="F:phospholipase D activity"/>
    <property type="evidence" value="ECO:0000318"/>
    <property type="project" value="GO_Central"/>
</dbReference>
<dbReference type="eggNOG" id="KOG1329">
    <property type="taxonomic scope" value="Eukaryota"/>
</dbReference>
<keyword evidence="2" id="KW-0677">Repeat</keyword>
<dbReference type="KEGG" id="dpp:DICPUDRAFT_55934"/>
<keyword evidence="10" id="KW-1185">Reference proteome</keyword>
<dbReference type="Proteomes" id="UP000001064">
    <property type="component" value="Unassembled WGS sequence"/>
</dbReference>
<dbReference type="VEuPathDB" id="AmoebaDB:DICPUDRAFT_55934"/>
<feature type="domain" description="PLD phosphodiesterase" evidence="8">
    <location>
        <begin position="884"/>
        <end position="911"/>
    </location>
</feature>
<dbReference type="OMA" id="RCFGFFD"/>
<evidence type="ECO:0000313" key="10">
    <source>
        <dbReference type="Proteomes" id="UP000001064"/>
    </source>
</evidence>
<dbReference type="InParanoid" id="F0ZP58"/>
<dbReference type="STRING" id="5786.F0ZP58"/>
<evidence type="ECO:0000256" key="7">
    <source>
        <dbReference type="SAM" id="MobiDB-lite"/>
    </source>
</evidence>
<evidence type="ECO:0000256" key="1">
    <source>
        <dbReference type="ARBA" id="ARBA00012027"/>
    </source>
</evidence>
<dbReference type="OrthoDB" id="14911at2759"/>
<evidence type="ECO:0000256" key="3">
    <source>
        <dbReference type="ARBA" id="ARBA00022801"/>
    </source>
</evidence>
<keyword evidence="6" id="KW-0175">Coiled coil</keyword>
<name>F0ZP58_DICPU</name>
<evidence type="ECO:0000256" key="2">
    <source>
        <dbReference type="ARBA" id="ARBA00022737"/>
    </source>
</evidence>
<dbReference type="Gene3D" id="3.30.870.10">
    <property type="entry name" value="Endonuclease Chain A"/>
    <property type="match status" value="2"/>
</dbReference>
<dbReference type="RefSeq" id="XP_003289198.1">
    <property type="nucleotide sequence ID" value="XM_003289150.1"/>
</dbReference>
<gene>
    <name evidence="9" type="ORF">DICPUDRAFT_55934</name>
</gene>
<accession>F0ZP58</accession>
<evidence type="ECO:0000256" key="4">
    <source>
        <dbReference type="ARBA" id="ARBA00022963"/>
    </source>
</evidence>
<keyword evidence="5" id="KW-0443">Lipid metabolism</keyword>
<feature type="coiled-coil region" evidence="6">
    <location>
        <begin position="329"/>
        <end position="356"/>
    </location>
</feature>